<dbReference type="Ensembl" id="ENSPMET00000013816.1">
    <property type="protein sequence ID" value="ENSPMEP00000022007.1"/>
    <property type="gene ID" value="ENSPMEG00000002622.1"/>
</dbReference>
<dbReference type="SUPFAM" id="SSF57756">
    <property type="entry name" value="Retrovirus zinc finger-like domains"/>
    <property type="match status" value="1"/>
</dbReference>
<dbReference type="PANTHER" id="PTHR15439">
    <property type="entry name" value="RETINOBLASTOMA-BINDING PROTEIN 6"/>
    <property type="match status" value="1"/>
</dbReference>
<keyword evidence="3" id="KW-0862">Zinc</keyword>
<dbReference type="GO" id="GO:0003676">
    <property type="term" value="F:nucleic acid binding"/>
    <property type="evidence" value="ECO:0007669"/>
    <property type="project" value="InterPro"/>
</dbReference>
<keyword evidence="2 4" id="KW-0863">Zinc-finger</keyword>
<organism evidence="7 8">
    <name type="scientific">Poecilia mexicana</name>
    <dbReference type="NCBI Taxonomy" id="48701"/>
    <lineage>
        <taxon>Eukaryota</taxon>
        <taxon>Metazoa</taxon>
        <taxon>Chordata</taxon>
        <taxon>Craniata</taxon>
        <taxon>Vertebrata</taxon>
        <taxon>Euteleostomi</taxon>
        <taxon>Actinopterygii</taxon>
        <taxon>Neopterygii</taxon>
        <taxon>Teleostei</taxon>
        <taxon>Neoteleostei</taxon>
        <taxon>Acanthomorphata</taxon>
        <taxon>Ovalentaria</taxon>
        <taxon>Atherinomorphae</taxon>
        <taxon>Cyprinodontiformes</taxon>
        <taxon>Poeciliidae</taxon>
        <taxon>Poeciliinae</taxon>
        <taxon>Poecilia</taxon>
    </lineage>
</organism>
<reference evidence="7" key="2">
    <citation type="submission" date="2025-09" db="UniProtKB">
        <authorList>
            <consortium name="Ensembl"/>
        </authorList>
    </citation>
    <scope>IDENTIFICATION</scope>
</reference>
<keyword evidence="1" id="KW-0479">Metal-binding</keyword>
<dbReference type="Proteomes" id="UP000261480">
    <property type="component" value="Unplaced"/>
</dbReference>
<evidence type="ECO:0000313" key="7">
    <source>
        <dbReference type="Ensembl" id="ENSPMEP00000022007.1"/>
    </source>
</evidence>
<dbReference type="Gene3D" id="4.10.60.10">
    <property type="entry name" value="Zinc finger, CCHC-type"/>
    <property type="match status" value="1"/>
</dbReference>
<dbReference type="InterPro" id="IPR033489">
    <property type="entry name" value="RBBP6"/>
</dbReference>
<keyword evidence="8" id="KW-1185">Reference proteome</keyword>
<protein>
    <recommendedName>
        <fullName evidence="9">RBBP6 ligase</fullName>
    </recommendedName>
</protein>
<reference evidence="7" key="1">
    <citation type="submission" date="2025-08" db="UniProtKB">
        <authorList>
            <consortium name="Ensembl"/>
        </authorList>
    </citation>
    <scope>IDENTIFICATION</scope>
</reference>
<evidence type="ECO:0000256" key="1">
    <source>
        <dbReference type="ARBA" id="ARBA00022723"/>
    </source>
</evidence>
<evidence type="ECO:0000256" key="2">
    <source>
        <dbReference type="ARBA" id="ARBA00022771"/>
    </source>
</evidence>
<dbReference type="SMART" id="SM00184">
    <property type="entry name" value="RING"/>
    <property type="match status" value="1"/>
</dbReference>
<proteinExistence type="predicted"/>
<dbReference type="InterPro" id="IPR001841">
    <property type="entry name" value="Znf_RING"/>
</dbReference>
<accession>A0A3B3Y3T6</accession>
<dbReference type="InterPro" id="IPR001878">
    <property type="entry name" value="Znf_CCHC"/>
</dbReference>
<dbReference type="GO" id="GO:0006397">
    <property type="term" value="P:mRNA processing"/>
    <property type="evidence" value="ECO:0007669"/>
    <property type="project" value="InterPro"/>
</dbReference>
<dbReference type="GO" id="GO:0005634">
    <property type="term" value="C:nucleus"/>
    <property type="evidence" value="ECO:0007669"/>
    <property type="project" value="TreeGrafter"/>
</dbReference>
<feature type="domain" description="RING-type" evidence="5">
    <location>
        <begin position="148"/>
        <end position="188"/>
    </location>
</feature>
<evidence type="ECO:0000313" key="8">
    <source>
        <dbReference type="Proteomes" id="UP000261480"/>
    </source>
</evidence>
<evidence type="ECO:0000256" key="3">
    <source>
        <dbReference type="ARBA" id="ARBA00022833"/>
    </source>
</evidence>
<dbReference type="GO" id="GO:0016567">
    <property type="term" value="P:protein ubiquitination"/>
    <property type="evidence" value="ECO:0007669"/>
    <property type="project" value="InterPro"/>
</dbReference>
<dbReference type="PROSITE" id="PS50089">
    <property type="entry name" value="ZF_RING_2"/>
    <property type="match status" value="1"/>
</dbReference>
<dbReference type="Gene3D" id="3.30.40.10">
    <property type="entry name" value="Zinc/RING finger domain, C3HC4 (zinc finger)"/>
    <property type="match status" value="1"/>
</dbReference>
<dbReference type="AlphaFoldDB" id="A0A3B3Y3T6"/>
<feature type="domain" description="CCHC-type" evidence="6">
    <location>
        <begin position="50"/>
        <end position="64"/>
    </location>
</feature>
<dbReference type="PROSITE" id="PS50158">
    <property type="entry name" value="ZF_CCHC"/>
    <property type="match status" value="1"/>
</dbReference>
<evidence type="ECO:0000256" key="4">
    <source>
        <dbReference type="PROSITE-ProRule" id="PRU00047"/>
    </source>
</evidence>
<dbReference type="GO" id="GO:0061630">
    <property type="term" value="F:ubiquitin protein ligase activity"/>
    <property type="evidence" value="ECO:0007669"/>
    <property type="project" value="InterPro"/>
</dbReference>
<dbReference type="SUPFAM" id="SSF57850">
    <property type="entry name" value="RING/U-box"/>
    <property type="match status" value="1"/>
</dbReference>
<dbReference type="PANTHER" id="PTHR15439:SF0">
    <property type="entry name" value="CELL DIVISION CYCLE AND APOPTOSIS REGULATOR PROTEIN 1-RELATED"/>
    <property type="match status" value="1"/>
</dbReference>
<evidence type="ECO:0000259" key="6">
    <source>
        <dbReference type="PROSITE" id="PS50158"/>
    </source>
</evidence>
<dbReference type="InterPro" id="IPR013083">
    <property type="entry name" value="Znf_RING/FYVE/PHD"/>
</dbReference>
<name>A0A3B3Y3T6_9TELE</name>
<dbReference type="CDD" id="cd16620">
    <property type="entry name" value="vRING-HC-C4C4_RBBP6"/>
    <property type="match status" value="1"/>
</dbReference>
<dbReference type="Pfam" id="PF13923">
    <property type="entry name" value="zf-C3HC4_2"/>
    <property type="match status" value="1"/>
</dbReference>
<sequence length="212" mass="23286">LKQTAMQLANLAEADVSEEDKIRVMMNQSSCEMMKMNSKLGPTLPENYSCYRCGNGGHHIRNCPGGGDKNFEAPPRIKKSTGIPRSFMVEVDDPNIKGVMLTSCGRYAIPAIDAEAYAVGKKEKPPFIPQEQPKCEEKEEPIPDELLCLICHDLLSDAVVIPCCGNSYCDDCIRTALLESETHVCPTCGQSDVSPDTLIANKFLRQVSQQTS</sequence>
<dbReference type="STRING" id="48701.ENSPMEP00000022007"/>
<evidence type="ECO:0000259" key="5">
    <source>
        <dbReference type="PROSITE" id="PS50089"/>
    </source>
</evidence>
<dbReference type="GO" id="GO:0008270">
    <property type="term" value="F:zinc ion binding"/>
    <property type="evidence" value="ECO:0007669"/>
    <property type="project" value="UniProtKB-KW"/>
</dbReference>
<dbReference type="GO" id="GO:0006511">
    <property type="term" value="P:ubiquitin-dependent protein catabolic process"/>
    <property type="evidence" value="ECO:0007669"/>
    <property type="project" value="TreeGrafter"/>
</dbReference>
<evidence type="ECO:0008006" key="9">
    <source>
        <dbReference type="Google" id="ProtNLM"/>
    </source>
</evidence>
<dbReference type="InterPro" id="IPR036875">
    <property type="entry name" value="Znf_CCHC_sf"/>
</dbReference>